<keyword evidence="10" id="KW-0539">Nucleus</keyword>
<comment type="caution">
    <text evidence="14">The sequence shown here is derived from an EMBL/GenBank/DDBJ whole genome shotgun (WGS) entry which is preliminary data.</text>
</comment>
<keyword evidence="6" id="KW-0560">Oxidoreductase</keyword>
<keyword evidence="9" id="KW-0804">Transcription</keyword>
<protein>
    <recommendedName>
        <fullName evidence="13">JmjC domain-containing protein</fullName>
    </recommendedName>
</protein>
<comment type="similarity">
    <text evidence="11">Belongs to the JMJD6 family.</text>
</comment>
<dbReference type="PROSITE" id="PS51184">
    <property type="entry name" value="JMJC"/>
    <property type="match status" value="1"/>
</dbReference>
<evidence type="ECO:0000256" key="2">
    <source>
        <dbReference type="ARBA" id="ARBA00004123"/>
    </source>
</evidence>
<dbReference type="SUPFAM" id="SSF51197">
    <property type="entry name" value="Clavaminate synthase-like"/>
    <property type="match status" value="1"/>
</dbReference>
<keyword evidence="3" id="KW-0479">Metal-binding</keyword>
<evidence type="ECO:0000256" key="10">
    <source>
        <dbReference type="ARBA" id="ARBA00023242"/>
    </source>
</evidence>
<evidence type="ECO:0000256" key="1">
    <source>
        <dbReference type="ARBA" id="ARBA00001954"/>
    </source>
</evidence>
<keyword evidence="8" id="KW-0805">Transcription regulation</keyword>
<feature type="region of interest" description="Disordered" evidence="12">
    <location>
        <begin position="208"/>
        <end position="248"/>
    </location>
</feature>
<feature type="compositionally biased region" description="Basic and acidic residues" evidence="12">
    <location>
        <begin position="150"/>
        <end position="164"/>
    </location>
</feature>
<keyword evidence="7" id="KW-0408">Iron</keyword>
<evidence type="ECO:0000259" key="13">
    <source>
        <dbReference type="PROSITE" id="PS51184"/>
    </source>
</evidence>
<evidence type="ECO:0000256" key="3">
    <source>
        <dbReference type="ARBA" id="ARBA00022723"/>
    </source>
</evidence>
<dbReference type="GO" id="GO:0005634">
    <property type="term" value="C:nucleus"/>
    <property type="evidence" value="ECO:0007669"/>
    <property type="project" value="UniProtKB-SubCell"/>
</dbReference>
<sequence length="248" mass="28318">MTQVHTDPLGTAAWNAVTHGVKRWVLFEPHETKKRVKGKDLLKSGEDDEAIMYFDFILPRIKRAYPDLKIYEGLQKPGDVIFVPGEWWHGVLNLEDTVAVTQNYCGPDNFDLVWTKTRREREKVAWLWLRNMRRYSPLYQRAMELNRRDGFKMRHERPAGERLSDASSSSSESSSDSSSDEAVDLDPAGLQEAVPDAFTQLGAARFQHQGKHAMDLVTSARNSTIPGGRGRESALCKRRRVQNEESKD</sequence>
<feature type="domain" description="JmjC" evidence="13">
    <location>
        <begin position="1"/>
        <end position="121"/>
    </location>
</feature>
<dbReference type="InterPro" id="IPR003347">
    <property type="entry name" value="JmjC_dom"/>
</dbReference>
<evidence type="ECO:0000256" key="7">
    <source>
        <dbReference type="ARBA" id="ARBA00023004"/>
    </source>
</evidence>
<evidence type="ECO:0000313" key="14">
    <source>
        <dbReference type="EMBL" id="CAJ1405165.1"/>
    </source>
</evidence>
<evidence type="ECO:0000256" key="11">
    <source>
        <dbReference type="ARBA" id="ARBA00038068"/>
    </source>
</evidence>
<comment type="cofactor">
    <cofactor evidence="1">
        <name>Fe(2+)</name>
        <dbReference type="ChEBI" id="CHEBI:29033"/>
    </cofactor>
</comment>
<keyword evidence="4" id="KW-0156">Chromatin regulator</keyword>
<comment type="subcellular location">
    <subcellularLocation>
        <location evidence="2">Nucleus</location>
    </subcellularLocation>
</comment>
<feature type="region of interest" description="Disordered" evidence="12">
    <location>
        <begin position="150"/>
        <end position="184"/>
    </location>
</feature>
<dbReference type="AlphaFoldDB" id="A0AA36JGV2"/>
<dbReference type="PANTHER" id="PTHR12480:SF32">
    <property type="entry name" value="BIFUNCTIONAL ARGININE DEMETHYLASE AND LYSYL-HYDROXYLASE JMJD6"/>
    <property type="match status" value="1"/>
</dbReference>
<evidence type="ECO:0000256" key="9">
    <source>
        <dbReference type="ARBA" id="ARBA00023163"/>
    </source>
</evidence>
<proteinExistence type="inferred from homology"/>
<dbReference type="GO" id="GO:0033749">
    <property type="term" value="F:histone H4R3 demethylase activity"/>
    <property type="evidence" value="ECO:0007669"/>
    <property type="project" value="TreeGrafter"/>
</dbReference>
<gene>
    <name evidence="14" type="ORF">EVOR1521_LOCUS27448</name>
</gene>
<dbReference type="Gene3D" id="2.60.120.650">
    <property type="entry name" value="Cupin"/>
    <property type="match status" value="1"/>
</dbReference>
<feature type="compositionally biased region" description="Basic and acidic residues" evidence="12">
    <location>
        <begin position="229"/>
        <end position="248"/>
    </location>
</feature>
<dbReference type="GO" id="GO:0106140">
    <property type="term" value="F:P-TEFb complex binding"/>
    <property type="evidence" value="ECO:0007669"/>
    <property type="project" value="TreeGrafter"/>
</dbReference>
<evidence type="ECO:0000256" key="8">
    <source>
        <dbReference type="ARBA" id="ARBA00023015"/>
    </source>
</evidence>
<evidence type="ECO:0000256" key="5">
    <source>
        <dbReference type="ARBA" id="ARBA00022964"/>
    </source>
</evidence>
<dbReference type="Pfam" id="PF02373">
    <property type="entry name" value="JmjC"/>
    <property type="match status" value="1"/>
</dbReference>
<name>A0AA36JGV2_9DINO</name>
<dbReference type="EMBL" id="CAUJNA010003572">
    <property type="protein sequence ID" value="CAJ1405165.1"/>
    <property type="molecule type" value="Genomic_DNA"/>
</dbReference>
<accession>A0AA36JGV2</accession>
<evidence type="ECO:0000256" key="12">
    <source>
        <dbReference type="SAM" id="MobiDB-lite"/>
    </source>
</evidence>
<evidence type="ECO:0000256" key="6">
    <source>
        <dbReference type="ARBA" id="ARBA00023002"/>
    </source>
</evidence>
<keyword evidence="15" id="KW-1185">Reference proteome</keyword>
<dbReference type="GO" id="GO:0046872">
    <property type="term" value="F:metal ion binding"/>
    <property type="evidence" value="ECO:0007669"/>
    <property type="project" value="UniProtKB-KW"/>
</dbReference>
<keyword evidence="5" id="KW-0223">Dioxygenase</keyword>
<dbReference type="Proteomes" id="UP001178507">
    <property type="component" value="Unassembled WGS sequence"/>
</dbReference>
<evidence type="ECO:0000256" key="4">
    <source>
        <dbReference type="ARBA" id="ARBA00022853"/>
    </source>
</evidence>
<dbReference type="Gene3D" id="1.20.1280.270">
    <property type="match status" value="1"/>
</dbReference>
<feature type="compositionally biased region" description="Low complexity" evidence="12">
    <location>
        <begin position="165"/>
        <end position="177"/>
    </location>
</feature>
<dbReference type="PANTHER" id="PTHR12480">
    <property type="entry name" value="ARGININE DEMETHYLASE AND LYSYL-HYDROXYLASE JMJD"/>
    <property type="match status" value="1"/>
</dbReference>
<dbReference type="GO" id="GO:0005737">
    <property type="term" value="C:cytoplasm"/>
    <property type="evidence" value="ECO:0007669"/>
    <property type="project" value="TreeGrafter"/>
</dbReference>
<evidence type="ECO:0000313" key="15">
    <source>
        <dbReference type="Proteomes" id="UP001178507"/>
    </source>
</evidence>
<organism evidence="14 15">
    <name type="scientific">Effrenium voratum</name>
    <dbReference type="NCBI Taxonomy" id="2562239"/>
    <lineage>
        <taxon>Eukaryota</taxon>
        <taxon>Sar</taxon>
        <taxon>Alveolata</taxon>
        <taxon>Dinophyceae</taxon>
        <taxon>Suessiales</taxon>
        <taxon>Symbiodiniaceae</taxon>
        <taxon>Effrenium</taxon>
    </lineage>
</organism>
<reference evidence="14" key="1">
    <citation type="submission" date="2023-08" db="EMBL/GenBank/DDBJ databases">
        <authorList>
            <person name="Chen Y."/>
            <person name="Shah S."/>
            <person name="Dougan E. K."/>
            <person name="Thang M."/>
            <person name="Chan C."/>
        </authorList>
    </citation>
    <scope>NUCLEOTIDE SEQUENCE</scope>
</reference>
<dbReference type="InterPro" id="IPR050910">
    <property type="entry name" value="JMJD6_ArgDemeth/LysHydrox"/>
</dbReference>